<dbReference type="HOGENOM" id="CLU_1797954_0_0_1"/>
<protein>
    <submittedName>
        <fullName evidence="2">EC1118_1O4_2542p</fullName>
    </submittedName>
</protein>
<gene>
    <name evidence="2" type="ORF">EC1118_1O4_2542g</name>
</gene>
<evidence type="ECO:0000313" key="2">
    <source>
        <dbReference type="EMBL" id="CAY86341.1"/>
    </source>
</evidence>
<accession>C8ZI16</accession>
<feature type="signal peptide" evidence="1">
    <location>
        <begin position="1"/>
        <end position="22"/>
    </location>
</feature>
<dbReference type="AlphaFoldDB" id="C8ZI16"/>
<sequence>MCTDVAFFSLDCLATWLGGVCSTSDLRLPNFGSLNVTVGILFNPGSGVLLTTAPEVPLAFMIDLVCEPVGLVDFLTTGVSRLETEENGPVEFVSGIADEPILACSAPERVFEATPFLLFFRLDLFVIASLHYNYGQYSSFWSLL</sequence>
<keyword evidence="1" id="KW-0732">Signal</keyword>
<dbReference type="EMBL" id="FN394216">
    <property type="protein sequence ID" value="CAY86341.1"/>
    <property type="molecule type" value="Genomic_DNA"/>
</dbReference>
<dbReference type="Proteomes" id="UP000000286">
    <property type="component" value="Chromosome XV"/>
</dbReference>
<feature type="chain" id="PRO_5002994263" evidence="1">
    <location>
        <begin position="23"/>
        <end position="144"/>
    </location>
</feature>
<organism evidence="2 3">
    <name type="scientific">Saccharomyces cerevisiae (strain Lalvin EC1118 / Prise de mousse)</name>
    <name type="common">Baker's yeast</name>
    <dbReference type="NCBI Taxonomy" id="643680"/>
    <lineage>
        <taxon>Eukaryota</taxon>
        <taxon>Fungi</taxon>
        <taxon>Dikarya</taxon>
        <taxon>Ascomycota</taxon>
        <taxon>Saccharomycotina</taxon>
        <taxon>Saccharomycetes</taxon>
        <taxon>Saccharomycetales</taxon>
        <taxon>Saccharomycetaceae</taxon>
        <taxon>Saccharomyces</taxon>
    </lineage>
</organism>
<evidence type="ECO:0000313" key="3">
    <source>
        <dbReference type="Proteomes" id="UP000000286"/>
    </source>
</evidence>
<reference evidence="2 3" key="1">
    <citation type="journal article" date="2009" name="Proc. Natl. Acad. Sci. U.S.A.">
        <title>Eukaryote-to-eukaryote gene transfer events revealed by the genome sequence of the wine yeast Saccharomyces cerevisiae EC1118.</title>
        <authorList>
            <person name="Novo M."/>
            <person name="Bigey F."/>
            <person name="Beyne E."/>
            <person name="Galeote V."/>
            <person name="Gavory F."/>
            <person name="Mallet S."/>
            <person name="Cambot B."/>
            <person name="Legras J.L."/>
            <person name="Wincker P."/>
            <person name="Casaregola S."/>
            <person name="Dequin S."/>
        </authorList>
    </citation>
    <scope>NUCLEOTIDE SEQUENCE [LARGE SCALE GENOMIC DNA]</scope>
    <source>
        <strain evidence="3">Lalvin EC1118 / Prise de mousse</strain>
    </source>
</reference>
<proteinExistence type="predicted"/>
<evidence type="ECO:0000256" key="1">
    <source>
        <dbReference type="SAM" id="SignalP"/>
    </source>
</evidence>
<name>C8ZI16_YEAS8</name>